<dbReference type="Pfam" id="PF03807">
    <property type="entry name" value="F420_oxidored"/>
    <property type="match status" value="1"/>
</dbReference>
<evidence type="ECO:0000313" key="3">
    <source>
        <dbReference type="Proteomes" id="UP001243212"/>
    </source>
</evidence>
<dbReference type="RefSeq" id="WP_307682759.1">
    <property type="nucleotide sequence ID" value="NZ_JAUSQX010000001.1"/>
</dbReference>
<keyword evidence="3" id="KW-1185">Reference proteome</keyword>
<name>A0ABT9NGN5_9ACTO</name>
<proteinExistence type="predicted"/>
<dbReference type="Proteomes" id="UP001243212">
    <property type="component" value="Unassembled WGS sequence"/>
</dbReference>
<gene>
    <name evidence="2" type="ORF">J2S70_001124</name>
</gene>
<dbReference type="InterPro" id="IPR036291">
    <property type="entry name" value="NAD(P)-bd_dom_sf"/>
</dbReference>
<feature type="domain" description="Pyrroline-5-carboxylate reductase catalytic N-terminal" evidence="1">
    <location>
        <begin position="9"/>
        <end position="97"/>
    </location>
</feature>
<organism evidence="2 3">
    <name type="scientific">Trueperella bonasi</name>
    <dbReference type="NCBI Taxonomy" id="312286"/>
    <lineage>
        <taxon>Bacteria</taxon>
        <taxon>Bacillati</taxon>
        <taxon>Actinomycetota</taxon>
        <taxon>Actinomycetes</taxon>
        <taxon>Actinomycetales</taxon>
        <taxon>Actinomycetaceae</taxon>
        <taxon>Trueperella</taxon>
    </lineage>
</organism>
<dbReference type="InterPro" id="IPR028939">
    <property type="entry name" value="P5C_Rdtase_cat_N"/>
</dbReference>
<comment type="caution">
    <text evidence="2">The sequence shown here is derived from an EMBL/GenBank/DDBJ whole genome shotgun (WGS) entry which is preliminary data.</text>
</comment>
<sequence length="226" mass="24065">MDVLASGAAVIGAGLEGTAIAERLVSLGTTTFVAASRPAEKLAPELANTVPGARAIDVAKIANLPDETPVFLAIPLSEMHTIPPATLAGKLVIDVANFWPKLDAATEFADAPRDTSLVTQQHFRDSAVVKTLNHMAYSDISFDARPRSSAYRRAQAVAGNDAQARHRAAYLVDTMGFDAVDAGPLINGRMFGPGTQIFNGGWRTAEQIARILRRRTDYPAKALLLS</sequence>
<evidence type="ECO:0000259" key="1">
    <source>
        <dbReference type="Pfam" id="PF03807"/>
    </source>
</evidence>
<evidence type="ECO:0000313" key="2">
    <source>
        <dbReference type="EMBL" id="MDP9806542.1"/>
    </source>
</evidence>
<protein>
    <submittedName>
        <fullName evidence="2">Dinucleotide-binding enzyme</fullName>
    </submittedName>
</protein>
<dbReference type="SUPFAM" id="SSF51735">
    <property type="entry name" value="NAD(P)-binding Rossmann-fold domains"/>
    <property type="match status" value="1"/>
</dbReference>
<dbReference type="Gene3D" id="3.40.50.720">
    <property type="entry name" value="NAD(P)-binding Rossmann-like Domain"/>
    <property type="match status" value="1"/>
</dbReference>
<reference evidence="2 3" key="1">
    <citation type="submission" date="2023-07" db="EMBL/GenBank/DDBJ databases">
        <title>Sequencing the genomes of 1000 actinobacteria strains.</title>
        <authorList>
            <person name="Klenk H.-P."/>
        </authorList>
    </citation>
    <scope>NUCLEOTIDE SEQUENCE [LARGE SCALE GENOMIC DNA]</scope>
    <source>
        <strain evidence="2 3">DSM 17163</strain>
    </source>
</reference>
<dbReference type="EMBL" id="JAUSQX010000001">
    <property type="protein sequence ID" value="MDP9806542.1"/>
    <property type="molecule type" value="Genomic_DNA"/>
</dbReference>
<accession>A0ABT9NGN5</accession>